<evidence type="ECO:0000313" key="3">
    <source>
        <dbReference type="WBParaSite" id="TASK_0000142801-mRNA-1"/>
    </source>
</evidence>
<dbReference type="AlphaFoldDB" id="A0A0R3VVL0"/>
<reference evidence="1 2" key="2">
    <citation type="submission" date="2018-11" db="EMBL/GenBank/DDBJ databases">
        <authorList>
            <consortium name="Pathogen Informatics"/>
        </authorList>
    </citation>
    <scope>NUCLEOTIDE SEQUENCE [LARGE SCALE GENOMIC DNA]</scope>
</reference>
<dbReference type="OrthoDB" id="265044at2759"/>
<dbReference type="Proteomes" id="UP000282613">
    <property type="component" value="Unassembled WGS sequence"/>
</dbReference>
<dbReference type="STRING" id="60517.A0A0R3VVL0"/>
<name>A0A0R3VVL0_TAEAS</name>
<gene>
    <name evidence="1" type="ORF">TASK_LOCUS1429</name>
</gene>
<sequence>MSPCTDKVQKCVLLNPHANAISTLKATSSPLVVVFNKSNPPIFMAKVGEDVVMEWLLNSGLKPSQFVWATA</sequence>
<evidence type="ECO:0000313" key="2">
    <source>
        <dbReference type="Proteomes" id="UP000282613"/>
    </source>
</evidence>
<evidence type="ECO:0000313" key="1">
    <source>
        <dbReference type="EMBL" id="VDK23031.1"/>
    </source>
</evidence>
<proteinExistence type="predicted"/>
<organism evidence="3">
    <name type="scientific">Taenia asiatica</name>
    <name type="common">Asian tapeworm</name>
    <dbReference type="NCBI Taxonomy" id="60517"/>
    <lineage>
        <taxon>Eukaryota</taxon>
        <taxon>Metazoa</taxon>
        <taxon>Spiralia</taxon>
        <taxon>Lophotrochozoa</taxon>
        <taxon>Platyhelminthes</taxon>
        <taxon>Cestoda</taxon>
        <taxon>Eucestoda</taxon>
        <taxon>Cyclophyllidea</taxon>
        <taxon>Taeniidae</taxon>
        <taxon>Taenia</taxon>
    </lineage>
</organism>
<protein>
    <submittedName>
        <fullName evidence="3">Thioredoxin-like_fold domain-containing protein</fullName>
    </submittedName>
</protein>
<dbReference type="WBParaSite" id="TASK_0000142801-mRNA-1">
    <property type="protein sequence ID" value="TASK_0000142801-mRNA-1"/>
    <property type="gene ID" value="TASK_0000142801"/>
</dbReference>
<reference evidence="3" key="1">
    <citation type="submission" date="2017-02" db="UniProtKB">
        <authorList>
            <consortium name="WormBaseParasite"/>
        </authorList>
    </citation>
    <scope>IDENTIFICATION</scope>
</reference>
<accession>A0A0R3VVL0</accession>
<dbReference type="EMBL" id="UYRS01000366">
    <property type="protein sequence ID" value="VDK23031.1"/>
    <property type="molecule type" value="Genomic_DNA"/>
</dbReference>
<keyword evidence="2" id="KW-1185">Reference proteome</keyword>